<keyword evidence="1" id="KW-0472">Membrane</keyword>
<feature type="transmembrane region" description="Helical" evidence="1">
    <location>
        <begin position="77"/>
        <end position="104"/>
    </location>
</feature>
<feature type="transmembrane region" description="Helical" evidence="1">
    <location>
        <begin position="155"/>
        <end position="174"/>
    </location>
</feature>
<evidence type="ECO:0000256" key="1">
    <source>
        <dbReference type="SAM" id="Phobius"/>
    </source>
</evidence>
<keyword evidence="1" id="KW-1133">Transmembrane helix</keyword>
<name>A0A2N3YGL7_9MICO</name>
<dbReference type="Proteomes" id="UP000233781">
    <property type="component" value="Unassembled WGS sequence"/>
</dbReference>
<reference evidence="2 3" key="1">
    <citation type="submission" date="2017-12" db="EMBL/GenBank/DDBJ databases">
        <title>Sequencing the genomes of 1000 Actinobacteria strains.</title>
        <authorList>
            <person name="Klenk H.-P."/>
        </authorList>
    </citation>
    <scope>NUCLEOTIDE SEQUENCE [LARGE SCALE GENOMIC DNA]</scope>
    <source>
        <strain evidence="2 3">DSM 12806</strain>
    </source>
</reference>
<keyword evidence="3" id="KW-1185">Reference proteome</keyword>
<evidence type="ECO:0000313" key="2">
    <source>
        <dbReference type="EMBL" id="PKW25989.1"/>
    </source>
</evidence>
<organism evidence="2 3">
    <name type="scientific">Phycicoccus duodecadis</name>
    <dbReference type="NCBI Taxonomy" id="173053"/>
    <lineage>
        <taxon>Bacteria</taxon>
        <taxon>Bacillati</taxon>
        <taxon>Actinomycetota</taxon>
        <taxon>Actinomycetes</taxon>
        <taxon>Micrococcales</taxon>
        <taxon>Intrasporangiaceae</taxon>
        <taxon>Phycicoccus</taxon>
    </lineage>
</organism>
<dbReference type="EMBL" id="PJNE01000001">
    <property type="protein sequence ID" value="PKW25989.1"/>
    <property type="molecule type" value="Genomic_DNA"/>
</dbReference>
<comment type="caution">
    <text evidence="2">The sequence shown here is derived from an EMBL/GenBank/DDBJ whole genome shotgun (WGS) entry which is preliminary data.</text>
</comment>
<proteinExistence type="predicted"/>
<dbReference type="RefSeq" id="WP_158239780.1">
    <property type="nucleotide sequence ID" value="NZ_PJNE01000001.1"/>
</dbReference>
<protein>
    <submittedName>
        <fullName evidence="2">Putative membrane protein</fullName>
    </submittedName>
</protein>
<feature type="transmembrane region" description="Helical" evidence="1">
    <location>
        <begin position="35"/>
        <end position="56"/>
    </location>
</feature>
<dbReference type="OrthoDB" id="2955631at2"/>
<evidence type="ECO:0000313" key="3">
    <source>
        <dbReference type="Proteomes" id="UP000233781"/>
    </source>
</evidence>
<feature type="transmembrane region" description="Helical" evidence="1">
    <location>
        <begin position="124"/>
        <end position="143"/>
    </location>
</feature>
<accession>A0A2N3YGL7</accession>
<dbReference type="InterPro" id="IPR018723">
    <property type="entry name" value="DUF2254_membrane"/>
</dbReference>
<dbReference type="AlphaFoldDB" id="A0A2N3YGL7"/>
<dbReference type="Pfam" id="PF10011">
    <property type="entry name" value="DUF2254"/>
    <property type="match status" value="1"/>
</dbReference>
<sequence>MSSQGEGTRGTVRRTVGPVGDPDSVGWWEATWRPFWVLPSTITLLAVVAATVLPVLDDRVLGDVPFVFDGNVDSARSLLSTIASAMISVTGLVFSITLVVMQLASSQFTPRLLGSFLASRTVQVTLGVFTSSFVFSLMVLRTIRGGDTVVVPQVSVTVAFLLVLTSVALFFAFIHHITQSIQVVEVIDRVAAGTARVLGAGSDEEWREGTAGAPVWSPIAGPTVVVTTGSGHGCVQRIHYSHLVECAERSGVLVELMTRVGEVRHQGQELALVHGAGADDRVVDAVRAAIGLGRERSLPQDPEFGVRQLVDIAERALSPAVNDPTTAVQVLDELHRLLRVAAARPDRSPHLVDGHGVVRVLDRPTGFARLLDLAVDEIAHYGADDLQVPARIEGVLADLAGMARPEHAATVEQKRAALRARHGGRHADAG</sequence>
<gene>
    <name evidence="2" type="ORF">ATL31_0793</name>
</gene>
<keyword evidence="1" id="KW-0812">Transmembrane</keyword>